<evidence type="ECO:0000313" key="3">
    <source>
        <dbReference type="Proteomes" id="UP000198304"/>
    </source>
</evidence>
<dbReference type="AlphaFoldDB" id="A0A239AQC4"/>
<sequence>MKMGAIRVRTKLLITVVLLIVMMLTIVGCGEKAVQQDIDATNSGNVSEWLENAELDKDFTVEELYENAKKEGKVVVYSMSSRIKTIKESFEKEYPGVTVEGYDMRMAEIFEKTEREHAAGLNNVDVLFVKDSDGAMVNEFMKTGILHKYIPSDIGAQIPQEYHKYAFAPYIEMKQVFYNTEAYETCPVTNWWDLTKSEFKGKIMLANPISTAENMGLFMAMIQNADEMAVAYKEAFGEEIVLDGTENAGYEFMKRLAANDLILTNSDSEVVEAIGAPGQTNPPIGIAVSSKLRDRSKGLEIGTTYEMEPRFSVPAPAYLVIADHAPNVNAAKLFIRWVGGEADGAGEGLDPFRVVGSWPTNENIPTEEETPPLDTLNVWDLDLDFNYDHLNKINNFWISVLN</sequence>
<dbReference type="Gene3D" id="3.40.190.10">
    <property type="entry name" value="Periplasmic binding protein-like II"/>
    <property type="match status" value="2"/>
</dbReference>
<name>A0A239AQC4_9FIRM</name>
<dbReference type="EMBL" id="FZOJ01000002">
    <property type="protein sequence ID" value="SNR97759.1"/>
    <property type="molecule type" value="Genomic_DNA"/>
</dbReference>
<dbReference type="PANTHER" id="PTHR30006">
    <property type="entry name" value="THIAMINE-BINDING PERIPLASMIC PROTEIN-RELATED"/>
    <property type="match status" value="1"/>
</dbReference>
<dbReference type="GO" id="GO:0030288">
    <property type="term" value="C:outer membrane-bounded periplasmic space"/>
    <property type="evidence" value="ECO:0007669"/>
    <property type="project" value="TreeGrafter"/>
</dbReference>
<evidence type="ECO:0000256" key="1">
    <source>
        <dbReference type="ARBA" id="ARBA00022729"/>
    </source>
</evidence>
<dbReference type="SUPFAM" id="SSF53850">
    <property type="entry name" value="Periplasmic binding protein-like II"/>
    <property type="match status" value="1"/>
</dbReference>
<keyword evidence="1" id="KW-0732">Signal</keyword>
<dbReference type="PANTHER" id="PTHR30006:SF2">
    <property type="entry name" value="ABC TRANSPORTER SUBSTRATE-BINDING PROTEIN"/>
    <property type="match status" value="1"/>
</dbReference>
<dbReference type="PROSITE" id="PS51257">
    <property type="entry name" value="PROKAR_LIPOPROTEIN"/>
    <property type="match status" value="1"/>
</dbReference>
<dbReference type="GO" id="GO:0030976">
    <property type="term" value="F:thiamine pyrophosphate binding"/>
    <property type="evidence" value="ECO:0007669"/>
    <property type="project" value="TreeGrafter"/>
</dbReference>
<dbReference type="GO" id="GO:0015888">
    <property type="term" value="P:thiamine transport"/>
    <property type="evidence" value="ECO:0007669"/>
    <property type="project" value="TreeGrafter"/>
</dbReference>
<gene>
    <name evidence="2" type="ORF">SAMN05446037_1002192</name>
</gene>
<dbReference type="GO" id="GO:0030975">
    <property type="term" value="F:thiamine binding"/>
    <property type="evidence" value="ECO:0007669"/>
    <property type="project" value="TreeGrafter"/>
</dbReference>
<dbReference type="Proteomes" id="UP000198304">
    <property type="component" value="Unassembled WGS sequence"/>
</dbReference>
<proteinExistence type="predicted"/>
<dbReference type="RefSeq" id="WP_089281379.1">
    <property type="nucleotide sequence ID" value="NZ_FZOJ01000002.1"/>
</dbReference>
<keyword evidence="3" id="KW-1185">Reference proteome</keyword>
<reference evidence="3" key="1">
    <citation type="submission" date="2017-06" db="EMBL/GenBank/DDBJ databases">
        <authorList>
            <person name="Varghese N."/>
            <person name="Submissions S."/>
        </authorList>
    </citation>
    <scope>NUCLEOTIDE SEQUENCE [LARGE SCALE GENOMIC DNA]</scope>
    <source>
        <strain evidence="3">SCA</strain>
    </source>
</reference>
<dbReference type="OrthoDB" id="366726at2"/>
<organism evidence="2 3">
    <name type="scientific">Anaerovirgula multivorans</name>
    <dbReference type="NCBI Taxonomy" id="312168"/>
    <lineage>
        <taxon>Bacteria</taxon>
        <taxon>Bacillati</taxon>
        <taxon>Bacillota</taxon>
        <taxon>Clostridia</taxon>
        <taxon>Peptostreptococcales</taxon>
        <taxon>Natronincolaceae</taxon>
        <taxon>Anaerovirgula</taxon>
    </lineage>
</organism>
<accession>A0A239AQC4</accession>
<evidence type="ECO:0000313" key="2">
    <source>
        <dbReference type="EMBL" id="SNR97759.1"/>
    </source>
</evidence>
<protein>
    <submittedName>
        <fullName evidence="2">Iron(III) transport system substrate-binding protein</fullName>
    </submittedName>
</protein>